<dbReference type="InterPro" id="IPR001024">
    <property type="entry name" value="PLAT/LH2_dom"/>
</dbReference>
<evidence type="ECO:0000313" key="4">
    <source>
        <dbReference type="Proteomes" id="UP001066276"/>
    </source>
</evidence>
<dbReference type="PANTHER" id="PTHR45901:SF7">
    <property type="entry name" value="OXYGEN-REGULATED PROTEIN 1"/>
    <property type="match status" value="1"/>
</dbReference>
<comment type="caution">
    <text evidence="1">Lacks conserved residue(s) required for the propagation of feature annotation.</text>
</comment>
<feature type="domain" description="PLAT" evidence="2">
    <location>
        <begin position="1"/>
        <end position="74"/>
    </location>
</feature>
<evidence type="ECO:0000313" key="3">
    <source>
        <dbReference type="EMBL" id="KAJ1191878.1"/>
    </source>
</evidence>
<dbReference type="InterPro" id="IPR052970">
    <property type="entry name" value="Inner_ear_hair_cell_LOXHD"/>
</dbReference>
<gene>
    <name evidence="3" type="ORF">NDU88_001192</name>
</gene>
<dbReference type="Proteomes" id="UP001066276">
    <property type="component" value="Chromosome 2_2"/>
</dbReference>
<dbReference type="EMBL" id="JANPWB010000004">
    <property type="protein sequence ID" value="KAJ1191878.1"/>
    <property type="molecule type" value="Genomic_DNA"/>
</dbReference>
<name>A0AAV7USN1_PLEWA</name>
<dbReference type="PROSITE" id="PS50095">
    <property type="entry name" value="PLAT"/>
    <property type="match status" value="1"/>
</dbReference>
<evidence type="ECO:0000256" key="1">
    <source>
        <dbReference type="PROSITE-ProRule" id="PRU00152"/>
    </source>
</evidence>
<comment type="caution">
    <text evidence="3">The sequence shown here is derived from an EMBL/GenBank/DDBJ whole genome shotgun (WGS) entry which is preliminary data.</text>
</comment>
<accession>A0AAV7USN1</accession>
<dbReference type="SUPFAM" id="SSF49723">
    <property type="entry name" value="Lipase/lipooxygenase domain (PLAT/LH2 domain)"/>
    <property type="match status" value="1"/>
</dbReference>
<organism evidence="3 4">
    <name type="scientific">Pleurodeles waltl</name>
    <name type="common">Iberian ribbed newt</name>
    <dbReference type="NCBI Taxonomy" id="8319"/>
    <lineage>
        <taxon>Eukaryota</taxon>
        <taxon>Metazoa</taxon>
        <taxon>Chordata</taxon>
        <taxon>Craniata</taxon>
        <taxon>Vertebrata</taxon>
        <taxon>Euteleostomi</taxon>
        <taxon>Amphibia</taxon>
        <taxon>Batrachia</taxon>
        <taxon>Caudata</taxon>
        <taxon>Salamandroidea</taxon>
        <taxon>Salamandridae</taxon>
        <taxon>Pleurodelinae</taxon>
        <taxon>Pleurodeles</taxon>
    </lineage>
</organism>
<sequence>MCPKVNVFNIEAVSLGDLKKIVIGHDGIDPGNGWFLDKVEVTTQEDGNGKTVVFPCNSWLDKYQGDGKTVTELLPESKYLAAYM</sequence>
<dbReference type="Pfam" id="PF01477">
    <property type="entry name" value="PLAT"/>
    <property type="match status" value="1"/>
</dbReference>
<dbReference type="Gene3D" id="2.60.60.20">
    <property type="entry name" value="PLAT/LH2 domain"/>
    <property type="match status" value="1"/>
</dbReference>
<dbReference type="InterPro" id="IPR036392">
    <property type="entry name" value="PLAT/LH2_dom_sf"/>
</dbReference>
<dbReference type="PANTHER" id="PTHR45901">
    <property type="entry name" value="PROTEIN CBG12474"/>
    <property type="match status" value="1"/>
</dbReference>
<proteinExistence type="predicted"/>
<protein>
    <recommendedName>
        <fullName evidence="2">PLAT domain-containing protein</fullName>
    </recommendedName>
</protein>
<reference evidence="3" key="1">
    <citation type="journal article" date="2022" name="bioRxiv">
        <title>Sequencing and chromosome-scale assembly of the giantPleurodeles waltlgenome.</title>
        <authorList>
            <person name="Brown T."/>
            <person name="Elewa A."/>
            <person name="Iarovenko S."/>
            <person name="Subramanian E."/>
            <person name="Araus A.J."/>
            <person name="Petzold A."/>
            <person name="Susuki M."/>
            <person name="Suzuki K.-i.T."/>
            <person name="Hayashi T."/>
            <person name="Toyoda A."/>
            <person name="Oliveira C."/>
            <person name="Osipova E."/>
            <person name="Leigh N.D."/>
            <person name="Simon A."/>
            <person name="Yun M.H."/>
        </authorList>
    </citation>
    <scope>NUCLEOTIDE SEQUENCE</scope>
    <source>
        <strain evidence="3">20211129_DDA</strain>
        <tissue evidence="3">Liver</tissue>
    </source>
</reference>
<dbReference type="AlphaFoldDB" id="A0AAV7USN1"/>
<evidence type="ECO:0000259" key="2">
    <source>
        <dbReference type="PROSITE" id="PS50095"/>
    </source>
</evidence>
<keyword evidence="4" id="KW-1185">Reference proteome</keyword>